<sequence>MSDDEPRSARTRPPTPLNMLRAVGSQSQIDLSSGSVGSTKNPYLATALTRSSDSLEYKDTSKDQYWERPQLDKYTFDQQSISSDVAELAVMENPFNLQTTSGNNPYTTSKQLQDAPQIHDNNPFRTSATSLTGPQSPYSFSGPDSGSVESLEYSPAITQPSTNTPRTLQDAFSATSPQKSVQVHNTAPVHNSFYGSVNNSNSSLTGSLPRSASQRPVYVKHAGDPNRAHIYRDRQVGQVERQRALTDNSNATDGSNVIGVVPVYQNLGTSSTAFPFANNVLPEHTRKSLNDIKPPRSLPLLPQVTIVPPTDHGDDGSVYSDPPETPRSLDPRKHRTSMLQAPLGRSKSVPKLRHSEGFIRVVKHKDSRDEELFKTRTASRRSHTQPALVSPRSPSVKGRRSMASVRSSDHLLYRSASGAYRQSSRRGASLQSKYEKTGKSKSATRSEIYGRNMSVIEQYIDPRESGKPSEKAMVPPAYPDDDYSTEPKALYGVEQRQCSRARAQGLLALFIFFPPCWLLMGTGFFDEAIGIIPRREKQIALALSAVFFIIVIVCIIIGFVLSRH</sequence>
<reference evidence="3" key="2">
    <citation type="submission" date="2014-06" db="EMBL/GenBank/DDBJ databases">
        <title>The complete genome of Blastobotrys (Arxula) adeninivorans LS3 - a yeast of biotechnological interest.</title>
        <authorList>
            <person name="Kunze G."/>
            <person name="Gaillardin C."/>
            <person name="Czernicka M."/>
            <person name="Durrens P."/>
            <person name="Martin T."/>
            <person name="Boer E."/>
            <person name="Gabaldon T."/>
            <person name="Cruz J."/>
            <person name="Talla E."/>
            <person name="Marck C."/>
            <person name="Goffeau A."/>
            <person name="Barbe V."/>
            <person name="Baret P."/>
            <person name="Baronian K."/>
            <person name="Beier S."/>
            <person name="Bleykasten C."/>
            <person name="Bode R."/>
            <person name="Casaregola S."/>
            <person name="Despons L."/>
            <person name="Fairhead C."/>
            <person name="Giersberg M."/>
            <person name="Gierski P."/>
            <person name="Hahnel U."/>
            <person name="Hartmann A."/>
            <person name="Jankowska D."/>
            <person name="Jubin C."/>
            <person name="Jung P."/>
            <person name="Lafontaine I."/>
            <person name="Leh-Louis V."/>
            <person name="Lemaire M."/>
            <person name="Marcet-Houben M."/>
            <person name="Mascher M."/>
            <person name="Morel G."/>
            <person name="Richard G.-F."/>
            <person name="Riechen J."/>
            <person name="Sacerdot C."/>
            <person name="Sarkar A."/>
            <person name="Savel G."/>
            <person name="Schacherer J."/>
            <person name="Sherman D."/>
            <person name="Straub M.-L."/>
            <person name="Stein N."/>
            <person name="Thierry A."/>
            <person name="Trautwein-Schult A."/>
            <person name="Westhof E."/>
            <person name="Worch S."/>
            <person name="Dujon B."/>
            <person name="Souciet J.-L."/>
            <person name="Wincker P."/>
            <person name="Scholz U."/>
            <person name="Neuveglise N."/>
        </authorList>
    </citation>
    <scope>NUCLEOTIDE SEQUENCE</scope>
    <source>
        <strain evidence="3">LS3</strain>
    </source>
</reference>
<feature type="region of interest" description="Disordered" evidence="1">
    <location>
        <begin position="289"/>
        <end position="352"/>
    </location>
</feature>
<protein>
    <submittedName>
        <fullName evidence="3">ARAD1B08272p</fullName>
    </submittedName>
</protein>
<feature type="transmembrane region" description="Helical" evidence="2">
    <location>
        <begin position="538"/>
        <end position="561"/>
    </location>
</feature>
<keyword evidence="2" id="KW-1133">Transmembrane helix</keyword>
<accession>A0A060T646</accession>
<keyword evidence="2" id="KW-0812">Transmembrane</keyword>
<organism evidence="3">
    <name type="scientific">Blastobotrys adeninivorans</name>
    <name type="common">Yeast</name>
    <name type="synonym">Arxula adeninivorans</name>
    <dbReference type="NCBI Taxonomy" id="409370"/>
    <lineage>
        <taxon>Eukaryota</taxon>
        <taxon>Fungi</taxon>
        <taxon>Dikarya</taxon>
        <taxon>Ascomycota</taxon>
        <taxon>Saccharomycotina</taxon>
        <taxon>Dipodascomycetes</taxon>
        <taxon>Dipodascales</taxon>
        <taxon>Trichomonascaceae</taxon>
        <taxon>Blastobotrys</taxon>
    </lineage>
</organism>
<feature type="region of interest" description="Disordered" evidence="1">
    <location>
        <begin position="97"/>
        <end position="151"/>
    </location>
</feature>
<evidence type="ECO:0000256" key="1">
    <source>
        <dbReference type="SAM" id="MobiDB-lite"/>
    </source>
</evidence>
<feature type="compositionally biased region" description="Polar residues" evidence="1">
    <location>
        <begin position="420"/>
        <end position="432"/>
    </location>
</feature>
<feature type="transmembrane region" description="Helical" evidence="2">
    <location>
        <begin position="505"/>
        <end position="526"/>
    </location>
</feature>
<evidence type="ECO:0000256" key="2">
    <source>
        <dbReference type="SAM" id="Phobius"/>
    </source>
</evidence>
<dbReference type="EMBL" id="HG937692">
    <property type="protein sequence ID" value="CDP36234.1"/>
    <property type="molecule type" value="Genomic_DNA"/>
</dbReference>
<evidence type="ECO:0000313" key="3">
    <source>
        <dbReference type="EMBL" id="CDP36234.1"/>
    </source>
</evidence>
<keyword evidence="2" id="KW-0472">Membrane</keyword>
<name>A0A060T646_BLAAD</name>
<feature type="compositionally biased region" description="Polar residues" evidence="1">
    <location>
        <begin position="97"/>
        <end position="148"/>
    </location>
</feature>
<reference evidence="3" key="1">
    <citation type="submission" date="2014-02" db="EMBL/GenBank/DDBJ databases">
        <authorList>
            <person name="Genoscope - CEA"/>
        </authorList>
    </citation>
    <scope>NUCLEOTIDE SEQUENCE</scope>
    <source>
        <strain evidence="3">LS3</strain>
    </source>
</reference>
<dbReference type="AlphaFoldDB" id="A0A060T646"/>
<feature type="region of interest" description="Disordered" evidence="1">
    <location>
        <begin position="375"/>
        <end position="443"/>
    </location>
</feature>
<gene>
    <name evidence="3" type="ORF">GNLVRS02_ARAD1B08272g</name>
</gene>
<proteinExistence type="predicted"/>